<protein>
    <submittedName>
        <fullName evidence="1">Uncharacterized protein</fullName>
    </submittedName>
</protein>
<comment type="caution">
    <text evidence="1">The sequence shown here is derived from an EMBL/GenBank/DDBJ whole genome shotgun (WGS) entry which is preliminary data.</text>
</comment>
<evidence type="ECO:0000313" key="1">
    <source>
        <dbReference type="EMBL" id="EXI85677.1"/>
    </source>
</evidence>
<name>A0A011Q8X5_ACCRE</name>
<dbReference type="Proteomes" id="UP000022141">
    <property type="component" value="Unassembled WGS sequence"/>
</dbReference>
<proteinExistence type="predicted"/>
<accession>A0A011Q8X5</accession>
<organism evidence="1 2">
    <name type="scientific">Accumulibacter regalis</name>
    <dbReference type="NCBI Taxonomy" id="522306"/>
    <lineage>
        <taxon>Bacteria</taxon>
        <taxon>Pseudomonadati</taxon>
        <taxon>Pseudomonadota</taxon>
        <taxon>Betaproteobacteria</taxon>
        <taxon>Candidatus Accumulibacter</taxon>
    </lineage>
</organism>
<evidence type="ECO:0000313" key="2">
    <source>
        <dbReference type="Proteomes" id="UP000022141"/>
    </source>
</evidence>
<keyword evidence="2" id="KW-1185">Reference proteome</keyword>
<reference evidence="1" key="1">
    <citation type="submission" date="2014-02" db="EMBL/GenBank/DDBJ databases">
        <title>Expanding our view of genomic diversity in Candidatus Accumulibacter clades.</title>
        <authorList>
            <person name="Skennerton C.T."/>
            <person name="Barr J.J."/>
            <person name="Slater F.R."/>
            <person name="Bond P.L."/>
            <person name="Tyson G.W."/>
        </authorList>
    </citation>
    <scope>NUCLEOTIDE SEQUENCE [LARGE SCALE GENOMIC DNA]</scope>
</reference>
<gene>
    <name evidence="1" type="ORF">AW11_03389</name>
</gene>
<dbReference type="AlphaFoldDB" id="A0A011Q8X5"/>
<dbReference type="EMBL" id="JEMY01000051">
    <property type="protein sequence ID" value="EXI85677.1"/>
    <property type="molecule type" value="Genomic_DNA"/>
</dbReference>
<sequence length="96" mass="10759">MLASNRCPTDTHRANHEAVIRWNCQTAGAAFAGFDGYDLGINPAALWAGQERRNVRNILRLADTLQRSQICELVDGFQSLLRVLSTKARPLRIETH</sequence>